<proteinExistence type="predicted"/>
<dbReference type="EMBL" id="ON189044">
    <property type="protein sequence ID" value="URA06939.1"/>
    <property type="molecule type" value="Genomic_DNA"/>
</dbReference>
<sequence length="73" mass="8225">MACVRCEILRVKLRALYLFHVEGKSFDEVAAIIISDPAYSGAYWMKGDRIMRSPGIEYLMTDVAVEVVKLNGN</sequence>
<protein>
    <submittedName>
        <fullName evidence="1">Uncharacterized protein</fullName>
    </submittedName>
</protein>
<evidence type="ECO:0000313" key="1">
    <source>
        <dbReference type="EMBL" id="URA06939.1"/>
    </source>
</evidence>
<name>A0A9E7E1R7_9CAUD</name>
<organism evidence="1 2">
    <name type="scientific">Xanthomonas phage Pfeifenkraut</name>
    <dbReference type="NCBI Taxonomy" id="2939132"/>
    <lineage>
        <taxon>Viruses</taxon>
        <taxon>Duplodnaviria</taxon>
        <taxon>Heunggongvirae</taxon>
        <taxon>Uroviricota</taxon>
        <taxon>Caudoviricetes</taxon>
        <taxon>Stanbaylleyvirinae</taxon>
        <taxon>Shirevirus</taxon>
        <taxon>Shirevirus pfeifenkraut</taxon>
    </lineage>
</organism>
<keyword evidence="2" id="KW-1185">Reference proteome</keyword>
<evidence type="ECO:0000313" key="2">
    <source>
        <dbReference type="Proteomes" id="UP001056608"/>
    </source>
</evidence>
<dbReference type="Proteomes" id="UP001056608">
    <property type="component" value="Segment"/>
</dbReference>
<reference evidence="1" key="1">
    <citation type="journal article" date="2022" name="Viruses">
        <title>Isolation of novel Xanthomonas phages for the plant pathogens X. translucens and X. campestris.</title>
        <authorList>
            <person name="Erdrich S.H."/>
            <person name="Sharma V."/>
            <person name="Schurr U."/>
            <person name="Arsova B."/>
            <person name="Frunzke J."/>
        </authorList>
    </citation>
    <scope>NUCLEOTIDE SEQUENCE</scope>
</reference>
<gene>
    <name evidence="1" type="ORF">Pfeifenkraut_BL30042</name>
</gene>
<accession>A0A9E7E1R7</accession>